<evidence type="ECO:0000256" key="1">
    <source>
        <dbReference type="SAM" id="Phobius"/>
    </source>
</evidence>
<dbReference type="EMBL" id="QPEX01000045">
    <property type="protein sequence ID" value="RCS41116.1"/>
    <property type="molecule type" value="Genomic_DNA"/>
</dbReference>
<reference evidence="2 3" key="1">
    <citation type="submission" date="2018-07" db="EMBL/GenBank/DDBJ databases">
        <title>Comparative genomes isolates from brazilian mangrove.</title>
        <authorList>
            <person name="De Araujo J.E."/>
            <person name="Taketani R.G."/>
            <person name="Silva M.C.P."/>
            <person name="Lourenco M.V."/>
            <person name="Oliveira V.M."/>
            <person name="Andreote F.D."/>
        </authorList>
    </citation>
    <scope>NUCLEOTIDE SEQUENCE [LARGE SCALE GENOMIC DNA]</scope>
    <source>
        <strain evidence="2 3">HEX PRIS-MGV</strain>
    </source>
</reference>
<accession>A0A368KK20</accession>
<dbReference type="RefSeq" id="WP_114371976.1">
    <property type="nucleotide sequence ID" value="NZ_QPEX01000045.1"/>
</dbReference>
<protein>
    <submittedName>
        <fullName evidence="2">Uncharacterized protein</fullName>
    </submittedName>
</protein>
<keyword evidence="1" id="KW-1133">Transmembrane helix</keyword>
<name>A0A368KK20_9BACT</name>
<evidence type="ECO:0000313" key="3">
    <source>
        <dbReference type="Proteomes" id="UP000253562"/>
    </source>
</evidence>
<dbReference type="Proteomes" id="UP000253562">
    <property type="component" value="Unassembled WGS sequence"/>
</dbReference>
<evidence type="ECO:0000313" key="2">
    <source>
        <dbReference type="EMBL" id="RCS41116.1"/>
    </source>
</evidence>
<gene>
    <name evidence="2" type="ORF">DTL42_21290</name>
</gene>
<feature type="transmembrane region" description="Helical" evidence="1">
    <location>
        <begin position="42"/>
        <end position="60"/>
    </location>
</feature>
<feature type="transmembrane region" description="Helical" evidence="1">
    <location>
        <begin position="16"/>
        <end position="36"/>
    </location>
</feature>
<keyword evidence="1" id="KW-0812">Transmembrane</keyword>
<organism evidence="2 3">
    <name type="scientific">Bremerella cremea</name>
    <dbReference type="NCBI Taxonomy" id="1031537"/>
    <lineage>
        <taxon>Bacteria</taxon>
        <taxon>Pseudomonadati</taxon>
        <taxon>Planctomycetota</taxon>
        <taxon>Planctomycetia</taxon>
        <taxon>Pirellulales</taxon>
        <taxon>Pirellulaceae</taxon>
        <taxon>Bremerella</taxon>
    </lineage>
</organism>
<dbReference type="AlphaFoldDB" id="A0A368KK20"/>
<keyword evidence="1" id="KW-0472">Membrane</keyword>
<proteinExistence type="predicted"/>
<comment type="caution">
    <text evidence="2">The sequence shown here is derived from an EMBL/GenBank/DDBJ whole genome shotgun (WGS) entry which is preliminary data.</text>
</comment>
<sequence>MVEEENPDSQRESSPALRFGCGAILAAVICIPLTVYFSFPSWPTAVAILAAAVTGGWLTYRFGDQVLIHMLQAIFSPWGPL</sequence>